<feature type="domain" description="DUF4123" evidence="1">
    <location>
        <begin position="21"/>
        <end position="140"/>
    </location>
</feature>
<evidence type="ECO:0000259" key="1">
    <source>
        <dbReference type="Pfam" id="PF13503"/>
    </source>
</evidence>
<reference evidence="2 3" key="1">
    <citation type="submission" date="2018-03" db="EMBL/GenBank/DDBJ databases">
        <title>Draft Genome Sequences of the Obligatory Marine Myxobacteria Enhygromyxa salina SWB007.</title>
        <authorList>
            <person name="Poehlein A."/>
            <person name="Moghaddam J.A."/>
            <person name="Harms H."/>
            <person name="Alanjari M."/>
            <person name="Koenig G.M."/>
            <person name="Daniel R."/>
            <person name="Schaeberle T.F."/>
        </authorList>
    </citation>
    <scope>NUCLEOTIDE SEQUENCE [LARGE SCALE GENOMIC DNA]</scope>
    <source>
        <strain evidence="2 3">SWB007</strain>
    </source>
</reference>
<dbReference type="Proteomes" id="UP000238823">
    <property type="component" value="Unassembled WGS sequence"/>
</dbReference>
<sequence length="180" mass="19678">MSSPRELALMSELLAPDKGELFAVLDGAREDAVHAFTSTAGLPWAYLEDGVVEATYEVCAPRLIALGSWPSTALEQLLAKGWGKSWGVFVRARLNMGALREHLRTLSSVKLPTGRVAQFRFYDPRVLRVYLPSCTYDEVAQVFGPIDEFAMEDEDPAIACRFGRDNGALVVTKLELGAAG</sequence>
<evidence type="ECO:0000313" key="2">
    <source>
        <dbReference type="EMBL" id="PRQ06585.1"/>
    </source>
</evidence>
<dbReference type="OrthoDB" id="955748at2"/>
<name>A0A2S9YNC6_9BACT</name>
<protein>
    <recommendedName>
        <fullName evidence="1">DUF4123 domain-containing protein</fullName>
    </recommendedName>
</protein>
<proteinExistence type="predicted"/>
<organism evidence="2 3">
    <name type="scientific">Enhygromyxa salina</name>
    <dbReference type="NCBI Taxonomy" id="215803"/>
    <lineage>
        <taxon>Bacteria</taxon>
        <taxon>Pseudomonadati</taxon>
        <taxon>Myxococcota</taxon>
        <taxon>Polyangia</taxon>
        <taxon>Nannocystales</taxon>
        <taxon>Nannocystaceae</taxon>
        <taxon>Enhygromyxa</taxon>
    </lineage>
</organism>
<dbReference type="EMBL" id="PVNL01000073">
    <property type="protein sequence ID" value="PRQ06585.1"/>
    <property type="molecule type" value="Genomic_DNA"/>
</dbReference>
<comment type="caution">
    <text evidence="2">The sequence shown here is derived from an EMBL/GenBank/DDBJ whole genome shotgun (WGS) entry which is preliminary data.</text>
</comment>
<gene>
    <name evidence="2" type="ORF">ENSA7_37380</name>
</gene>
<dbReference type="Pfam" id="PF13503">
    <property type="entry name" value="DUF4123"/>
    <property type="match status" value="1"/>
</dbReference>
<dbReference type="InterPro" id="IPR025391">
    <property type="entry name" value="DUF4123"/>
</dbReference>
<evidence type="ECO:0000313" key="3">
    <source>
        <dbReference type="Proteomes" id="UP000238823"/>
    </source>
</evidence>
<accession>A0A2S9YNC6</accession>
<dbReference type="AlphaFoldDB" id="A0A2S9YNC6"/>